<dbReference type="EMBL" id="JAHJDP010000023">
    <property type="protein sequence ID" value="MBU2690054.1"/>
    <property type="molecule type" value="Genomic_DNA"/>
</dbReference>
<dbReference type="InterPro" id="IPR036278">
    <property type="entry name" value="Sialidase_sf"/>
</dbReference>
<sequence>MGKPNGVFRLFIFICLIVLPLAVQADEWINQRLNQDSTTELQNEEQIAINPANPNNMVAVWRDFRLGYRRLGWSYTFDAGASWTEGGLLEESHYPWHSDPGITTDLDGNFYVIILSYTSTSEPNGFFVQKSTDGGVTWGPSMTVIDQYPGVFEDKEFIACDRTDSAHAGNLYVTWARFSSITEIMYRRSTDSGQTWGNSIRVGDISNVQFPIPVVGRSGEVYIAWTSYYSSAILLDVSTDGGATFGADRTVVNVYTPSTELNGGVDAYSSPHMDADITDGPYSGRLYLSFMDRRGGFTDRDIWVMFSDDMGSNWSTPVRINDDTPGNGRDQFLPWLTVDNQGTVTVVFLDRRNDPQNRKYHCYLTQSTDGGLTWAANTQVSTEASDPNFAFTGNLPNDTAIDLGQPVISLSRAGLLGEYIGVVSHNGRAVPIWTDIRNLHQDAYAGFNSTGAGVESLEPSGGRGGLRLSRNPVHAGQRVFIQAPLGDMPAGRTPALLDIHGLDGRHIRTLTGDFSGAEAVYLWDGRMENGDLVNSGLYFLNLDSRSRVGGRIVIVK</sequence>
<dbReference type="GO" id="GO:0016787">
    <property type="term" value="F:hydrolase activity"/>
    <property type="evidence" value="ECO:0007669"/>
    <property type="project" value="UniProtKB-KW"/>
</dbReference>
<accession>A0A948W561</accession>
<reference evidence="1" key="1">
    <citation type="submission" date="2021-05" db="EMBL/GenBank/DDBJ databases">
        <title>Energy efficiency and biological interactions define the core microbiome of deep oligotrophic groundwater.</title>
        <authorList>
            <person name="Mehrshad M."/>
            <person name="Lopez-Fernandez M."/>
            <person name="Bell E."/>
            <person name="Bernier-Latmani R."/>
            <person name="Bertilsson S."/>
            <person name="Dopson M."/>
        </authorList>
    </citation>
    <scope>NUCLEOTIDE SEQUENCE</scope>
    <source>
        <strain evidence="1">Modern_marine.mb.64</strain>
    </source>
</reference>
<dbReference type="CDD" id="cd15482">
    <property type="entry name" value="Sialidase_non-viral"/>
    <property type="match status" value="1"/>
</dbReference>
<proteinExistence type="predicted"/>
<dbReference type="AlphaFoldDB" id="A0A948W561"/>
<keyword evidence="1" id="KW-0378">Hydrolase</keyword>
<comment type="caution">
    <text evidence="1">The sequence shown here is derived from an EMBL/GenBank/DDBJ whole genome shotgun (WGS) entry which is preliminary data.</text>
</comment>
<dbReference type="Proteomes" id="UP000777784">
    <property type="component" value="Unassembled WGS sequence"/>
</dbReference>
<protein>
    <submittedName>
        <fullName evidence="1">Glycoside hydrolase</fullName>
    </submittedName>
</protein>
<evidence type="ECO:0000313" key="1">
    <source>
        <dbReference type="EMBL" id="MBU2690054.1"/>
    </source>
</evidence>
<dbReference type="SUPFAM" id="SSF50939">
    <property type="entry name" value="Sialidases"/>
    <property type="match status" value="1"/>
</dbReference>
<dbReference type="Gene3D" id="2.120.10.10">
    <property type="match status" value="2"/>
</dbReference>
<gene>
    <name evidence="1" type="ORF">KJ970_03940</name>
</gene>
<name>A0A948W561_UNCEI</name>
<dbReference type="Gene3D" id="2.60.40.4070">
    <property type="match status" value="1"/>
</dbReference>
<evidence type="ECO:0000313" key="2">
    <source>
        <dbReference type="Proteomes" id="UP000777784"/>
    </source>
</evidence>
<organism evidence="1 2">
    <name type="scientific">Eiseniibacteriota bacterium</name>
    <dbReference type="NCBI Taxonomy" id="2212470"/>
    <lineage>
        <taxon>Bacteria</taxon>
        <taxon>Candidatus Eiseniibacteriota</taxon>
    </lineage>
</organism>